<evidence type="ECO:0000313" key="1">
    <source>
        <dbReference type="EMBL" id="CAG8774686.1"/>
    </source>
</evidence>
<protein>
    <submittedName>
        <fullName evidence="1">6607_t:CDS:1</fullName>
    </submittedName>
</protein>
<feature type="non-terminal residue" evidence="1">
    <location>
        <position position="1"/>
    </location>
</feature>
<dbReference type="Proteomes" id="UP000789570">
    <property type="component" value="Unassembled WGS sequence"/>
</dbReference>
<name>A0A9N9JCY7_9GLOM</name>
<sequence>QFVKDIYRHKYLQQFITLNVVNKYLSIFQPNWFVTAFCLNDNVATNHTTYIAST</sequence>
<feature type="non-terminal residue" evidence="1">
    <location>
        <position position="54"/>
    </location>
</feature>
<dbReference type="EMBL" id="CAJVPQ010029308">
    <property type="protein sequence ID" value="CAG8774686.1"/>
    <property type="molecule type" value="Genomic_DNA"/>
</dbReference>
<comment type="caution">
    <text evidence="1">The sequence shown here is derived from an EMBL/GenBank/DDBJ whole genome shotgun (WGS) entry which is preliminary data.</text>
</comment>
<proteinExistence type="predicted"/>
<accession>A0A9N9JCY7</accession>
<evidence type="ECO:0000313" key="2">
    <source>
        <dbReference type="Proteomes" id="UP000789570"/>
    </source>
</evidence>
<dbReference type="AlphaFoldDB" id="A0A9N9JCY7"/>
<organism evidence="1 2">
    <name type="scientific">Funneliformis caledonium</name>
    <dbReference type="NCBI Taxonomy" id="1117310"/>
    <lineage>
        <taxon>Eukaryota</taxon>
        <taxon>Fungi</taxon>
        <taxon>Fungi incertae sedis</taxon>
        <taxon>Mucoromycota</taxon>
        <taxon>Glomeromycotina</taxon>
        <taxon>Glomeromycetes</taxon>
        <taxon>Glomerales</taxon>
        <taxon>Glomeraceae</taxon>
        <taxon>Funneliformis</taxon>
    </lineage>
</organism>
<gene>
    <name evidence="1" type="ORF">FCALED_LOCUS17752</name>
</gene>
<reference evidence="1" key="1">
    <citation type="submission" date="2021-06" db="EMBL/GenBank/DDBJ databases">
        <authorList>
            <person name="Kallberg Y."/>
            <person name="Tangrot J."/>
            <person name="Rosling A."/>
        </authorList>
    </citation>
    <scope>NUCLEOTIDE SEQUENCE</scope>
    <source>
        <strain evidence="1">UK204</strain>
    </source>
</reference>
<keyword evidence="2" id="KW-1185">Reference proteome</keyword>